<dbReference type="Proteomes" id="UP001054945">
    <property type="component" value="Unassembled WGS sequence"/>
</dbReference>
<evidence type="ECO:0000313" key="2">
    <source>
        <dbReference type="Proteomes" id="UP001054945"/>
    </source>
</evidence>
<dbReference type="EMBL" id="BPLR01013152">
    <property type="protein sequence ID" value="GIY59067.1"/>
    <property type="molecule type" value="Genomic_DNA"/>
</dbReference>
<name>A0AAV4UMV0_CAEEX</name>
<sequence length="98" mass="11576">MANNDIVTLSVSTIWACKKKLKNISPAKFMVKSNQKIERLPHLCFLFFTRANKSRWNSCFCFLSKKDLLPEAITVSRYEMKRRSFVFLFLATEKKMIF</sequence>
<proteinExistence type="predicted"/>
<evidence type="ECO:0000313" key="1">
    <source>
        <dbReference type="EMBL" id="GIY59067.1"/>
    </source>
</evidence>
<protein>
    <submittedName>
        <fullName evidence="1">Uncharacterized protein</fullName>
    </submittedName>
</protein>
<reference evidence="1 2" key="1">
    <citation type="submission" date="2021-06" db="EMBL/GenBank/DDBJ databases">
        <title>Caerostris extrusa draft genome.</title>
        <authorList>
            <person name="Kono N."/>
            <person name="Arakawa K."/>
        </authorList>
    </citation>
    <scope>NUCLEOTIDE SEQUENCE [LARGE SCALE GENOMIC DNA]</scope>
</reference>
<gene>
    <name evidence="1" type="ORF">CEXT_105851</name>
</gene>
<keyword evidence="2" id="KW-1185">Reference proteome</keyword>
<dbReference type="AlphaFoldDB" id="A0AAV4UMV0"/>
<organism evidence="1 2">
    <name type="scientific">Caerostris extrusa</name>
    <name type="common">Bark spider</name>
    <name type="synonym">Caerostris bankana</name>
    <dbReference type="NCBI Taxonomy" id="172846"/>
    <lineage>
        <taxon>Eukaryota</taxon>
        <taxon>Metazoa</taxon>
        <taxon>Ecdysozoa</taxon>
        <taxon>Arthropoda</taxon>
        <taxon>Chelicerata</taxon>
        <taxon>Arachnida</taxon>
        <taxon>Araneae</taxon>
        <taxon>Araneomorphae</taxon>
        <taxon>Entelegynae</taxon>
        <taxon>Araneoidea</taxon>
        <taxon>Araneidae</taxon>
        <taxon>Caerostris</taxon>
    </lineage>
</organism>
<comment type="caution">
    <text evidence="1">The sequence shown here is derived from an EMBL/GenBank/DDBJ whole genome shotgun (WGS) entry which is preliminary data.</text>
</comment>
<accession>A0AAV4UMV0</accession>